<keyword evidence="2" id="KW-1185">Reference proteome</keyword>
<proteinExistence type="predicted"/>
<comment type="caution">
    <text evidence="1">The sequence shown here is derived from an EMBL/GenBank/DDBJ whole genome shotgun (WGS) entry which is preliminary data.</text>
</comment>
<gene>
    <name evidence="1" type="ORF">Tco_0804505</name>
</gene>
<evidence type="ECO:0000313" key="1">
    <source>
        <dbReference type="EMBL" id="GJS97537.1"/>
    </source>
</evidence>
<reference evidence="1" key="2">
    <citation type="submission" date="2022-01" db="EMBL/GenBank/DDBJ databases">
        <authorList>
            <person name="Yamashiro T."/>
            <person name="Shiraishi A."/>
            <person name="Satake H."/>
            <person name="Nakayama K."/>
        </authorList>
    </citation>
    <scope>NUCLEOTIDE SEQUENCE</scope>
</reference>
<organism evidence="1 2">
    <name type="scientific">Tanacetum coccineum</name>
    <dbReference type="NCBI Taxonomy" id="301880"/>
    <lineage>
        <taxon>Eukaryota</taxon>
        <taxon>Viridiplantae</taxon>
        <taxon>Streptophyta</taxon>
        <taxon>Embryophyta</taxon>
        <taxon>Tracheophyta</taxon>
        <taxon>Spermatophyta</taxon>
        <taxon>Magnoliopsida</taxon>
        <taxon>eudicotyledons</taxon>
        <taxon>Gunneridae</taxon>
        <taxon>Pentapetalae</taxon>
        <taxon>asterids</taxon>
        <taxon>campanulids</taxon>
        <taxon>Asterales</taxon>
        <taxon>Asteraceae</taxon>
        <taxon>Asteroideae</taxon>
        <taxon>Anthemideae</taxon>
        <taxon>Anthemidinae</taxon>
        <taxon>Tanacetum</taxon>
    </lineage>
</organism>
<evidence type="ECO:0000313" key="2">
    <source>
        <dbReference type="Proteomes" id="UP001151760"/>
    </source>
</evidence>
<reference evidence="1" key="1">
    <citation type="journal article" date="2022" name="Int. J. Mol. Sci.">
        <title>Draft Genome of Tanacetum Coccineum: Genomic Comparison of Closely Related Tanacetum-Family Plants.</title>
        <authorList>
            <person name="Yamashiro T."/>
            <person name="Shiraishi A."/>
            <person name="Nakayama K."/>
            <person name="Satake H."/>
        </authorList>
    </citation>
    <scope>NUCLEOTIDE SEQUENCE</scope>
</reference>
<sequence>MDLPPPPSSQQMVVSRDVLFFTAKGHCVRLATCKLPEPGMKLVNYICWTMVSERKSDRHGLVYQKGQKMFMMQATPMETQKPFALMETDGEEVASMAASKQGRKIDDIDKDVEITLVDETQRRYDDDLMFDIGFLDDEEVFAEQDMAEKEI</sequence>
<dbReference type="Proteomes" id="UP001151760">
    <property type="component" value="Unassembled WGS sequence"/>
</dbReference>
<name>A0ABQ5A8D9_9ASTR</name>
<dbReference type="EMBL" id="BQNB010011970">
    <property type="protein sequence ID" value="GJS97537.1"/>
    <property type="molecule type" value="Genomic_DNA"/>
</dbReference>
<accession>A0ABQ5A8D9</accession>
<protein>
    <submittedName>
        <fullName evidence="1">Uncharacterized protein</fullName>
    </submittedName>
</protein>